<accession>A0ACB9BC95</accession>
<evidence type="ECO:0000313" key="1">
    <source>
        <dbReference type="EMBL" id="KAI3719667.1"/>
    </source>
</evidence>
<gene>
    <name evidence="1" type="ORF">L6452_20569</name>
</gene>
<evidence type="ECO:0000313" key="2">
    <source>
        <dbReference type="Proteomes" id="UP001055879"/>
    </source>
</evidence>
<proteinExistence type="predicted"/>
<name>A0ACB9BC95_ARCLA</name>
<protein>
    <submittedName>
        <fullName evidence="1">Uncharacterized protein</fullName>
    </submittedName>
</protein>
<reference evidence="2" key="1">
    <citation type="journal article" date="2022" name="Mol. Ecol. Resour.">
        <title>The genomes of chicory, endive, great burdock and yacon provide insights into Asteraceae palaeo-polyploidization history and plant inulin production.</title>
        <authorList>
            <person name="Fan W."/>
            <person name="Wang S."/>
            <person name="Wang H."/>
            <person name="Wang A."/>
            <person name="Jiang F."/>
            <person name="Liu H."/>
            <person name="Zhao H."/>
            <person name="Xu D."/>
            <person name="Zhang Y."/>
        </authorList>
    </citation>
    <scope>NUCLEOTIDE SEQUENCE [LARGE SCALE GENOMIC DNA]</scope>
    <source>
        <strain evidence="2">cv. Niubang</strain>
    </source>
</reference>
<dbReference type="EMBL" id="CM042052">
    <property type="protein sequence ID" value="KAI3719667.1"/>
    <property type="molecule type" value="Genomic_DNA"/>
</dbReference>
<sequence>MGKTRKVVSGEENAVAVAVAVAAKDERGRWEDLNPEILALIFVRIPADEMVRKVPLVCKPWMEAVAGPYCWRDINVAEWCRRRNDIRAVDLAVSKLVRWSKCTFQRLSAYRLGNPGFVFVANRGKCLTVLQMPMSDITDDMVLKHVTSLPNLKVLDISDCSKITVKGLEAFGNQCKSLVCLRRNLSTQRISADLTAIDDSEAKIIAKTMSNLQQLELCYGRFGDAGLSEILTNCKSLTYLDIEGSLNVKLEGDLEESVQRIEYFRFNGSPCIDDSDDESSGSEGSYESED</sequence>
<keyword evidence="2" id="KW-1185">Reference proteome</keyword>
<organism evidence="1 2">
    <name type="scientific">Arctium lappa</name>
    <name type="common">Greater burdock</name>
    <name type="synonym">Lappa major</name>
    <dbReference type="NCBI Taxonomy" id="4217"/>
    <lineage>
        <taxon>Eukaryota</taxon>
        <taxon>Viridiplantae</taxon>
        <taxon>Streptophyta</taxon>
        <taxon>Embryophyta</taxon>
        <taxon>Tracheophyta</taxon>
        <taxon>Spermatophyta</taxon>
        <taxon>Magnoliopsida</taxon>
        <taxon>eudicotyledons</taxon>
        <taxon>Gunneridae</taxon>
        <taxon>Pentapetalae</taxon>
        <taxon>asterids</taxon>
        <taxon>campanulids</taxon>
        <taxon>Asterales</taxon>
        <taxon>Asteraceae</taxon>
        <taxon>Carduoideae</taxon>
        <taxon>Cardueae</taxon>
        <taxon>Arctiinae</taxon>
        <taxon>Arctium</taxon>
    </lineage>
</organism>
<reference evidence="1 2" key="2">
    <citation type="journal article" date="2022" name="Mol. Ecol. Resour.">
        <title>The genomes of chicory, endive, great burdock and yacon provide insights into Asteraceae paleo-polyploidization history and plant inulin production.</title>
        <authorList>
            <person name="Fan W."/>
            <person name="Wang S."/>
            <person name="Wang H."/>
            <person name="Wang A."/>
            <person name="Jiang F."/>
            <person name="Liu H."/>
            <person name="Zhao H."/>
            <person name="Xu D."/>
            <person name="Zhang Y."/>
        </authorList>
    </citation>
    <scope>NUCLEOTIDE SEQUENCE [LARGE SCALE GENOMIC DNA]</scope>
    <source>
        <strain evidence="2">cv. Niubang</strain>
    </source>
</reference>
<dbReference type="Proteomes" id="UP001055879">
    <property type="component" value="Linkage Group LG06"/>
</dbReference>
<comment type="caution">
    <text evidence="1">The sequence shown here is derived from an EMBL/GenBank/DDBJ whole genome shotgun (WGS) entry which is preliminary data.</text>
</comment>